<dbReference type="GO" id="GO:0003676">
    <property type="term" value="F:nucleic acid binding"/>
    <property type="evidence" value="ECO:0007669"/>
    <property type="project" value="InterPro"/>
</dbReference>
<dbReference type="InterPro" id="IPR003870">
    <property type="entry name" value="DUF222"/>
</dbReference>
<dbReference type="InterPro" id="IPR002711">
    <property type="entry name" value="HNH"/>
</dbReference>
<dbReference type="EMBL" id="SMFZ01000002">
    <property type="protein sequence ID" value="TCK20951.1"/>
    <property type="molecule type" value="Genomic_DNA"/>
</dbReference>
<dbReference type="Gene3D" id="1.10.30.50">
    <property type="match status" value="1"/>
</dbReference>
<dbReference type="CDD" id="cd00085">
    <property type="entry name" value="HNHc"/>
    <property type="match status" value="1"/>
</dbReference>
<dbReference type="SMART" id="SM00507">
    <property type="entry name" value="HNHc"/>
    <property type="match status" value="1"/>
</dbReference>
<evidence type="ECO:0000313" key="5">
    <source>
        <dbReference type="Proteomes" id="UP000295560"/>
    </source>
</evidence>
<dbReference type="InterPro" id="IPR003615">
    <property type="entry name" value="HNH_nuc"/>
</dbReference>
<accession>A0A4R1HJ02</accession>
<feature type="domain" description="HNH nuclease" evidence="3">
    <location>
        <begin position="353"/>
        <end position="405"/>
    </location>
</feature>
<protein>
    <submittedName>
        <fullName evidence="4">Uncharacterized protein DUF222</fullName>
    </submittedName>
</protein>
<dbReference type="Pfam" id="PF02720">
    <property type="entry name" value="DUF222"/>
    <property type="match status" value="1"/>
</dbReference>
<evidence type="ECO:0000259" key="3">
    <source>
        <dbReference type="SMART" id="SM00507"/>
    </source>
</evidence>
<feature type="compositionally biased region" description="Basic and acidic residues" evidence="2">
    <location>
        <begin position="248"/>
        <end position="261"/>
    </location>
</feature>
<organism evidence="4 5">
    <name type="scientific">Pseudonocardia endophytica</name>
    <dbReference type="NCBI Taxonomy" id="401976"/>
    <lineage>
        <taxon>Bacteria</taxon>
        <taxon>Bacillati</taxon>
        <taxon>Actinomycetota</taxon>
        <taxon>Actinomycetes</taxon>
        <taxon>Pseudonocardiales</taxon>
        <taxon>Pseudonocardiaceae</taxon>
        <taxon>Pseudonocardia</taxon>
    </lineage>
</organism>
<comment type="caution">
    <text evidence="4">The sequence shown here is derived from an EMBL/GenBank/DDBJ whole genome shotgun (WGS) entry which is preliminary data.</text>
</comment>
<feature type="region of interest" description="Disordered" evidence="2">
    <location>
        <begin position="224"/>
        <end position="261"/>
    </location>
</feature>
<proteinExistence type="inferred from homology"/>
<dbReference type="GO" id="GO:0004519">
    <property type="term" value="F:endonuclease activity"/>
    <property type="evidence" value="ECO:0007669"/>
    <property type="project" value="InterPro"/>
</dbReference>
<evidence type="ECO:0000256" key="2">
    <source>
        <dbReference type="SAM" id="MobiDB-lite"/>
    </source>
</evidence>
<evidence type="ECO:0000313" key="4">
    <source>
        <dbReference type="EMBL" id="TCK20951.1"/>
    </source>
</evidence>
<evidence type="ECO:0000256" key="1">
    <source>
        <dbReference type="ARBA" id="ARBA00023450"/>
    </source>
</evidence>
<keyword evidence="5" id="KW-1185">Reference proteome</keyword>
<comment type="similarity">
    <text evidence="1">Belongs to the Rv1128c/1148c/1588c/1702c/1945/3466 family.</text>
</comment>
<dbReference type="Pfam" id="PF01844">
    <property type="entry name" value="HNH"/>
    <property type="match status" value="1"/>
</dbReference>
<name>A0A4R1HJ02_PSEEN</name>
<dbReference type="GO" id="GO:0008270">
    <property type="term" value="F:zinc ion binding"/>
    <property type="evidence" value="ECO:0007669"/>
    <property type="project" value="InterPro"/>
</dbReference>
<gene>
    <name evidence="4" type="ORF">EV378_4919</name>
</gene>
<dbReference type="Proteomes" id="UP000295560">
    <property type="component" value="Unassembled WGS sequence"/>
</dbReference>
<reference evidence="4 5" key="1">
    <citation type="submission" date="2019-03" db="EMBL/GenBank/DDBJ databases">
        <title>Sequencing the genomes of 1000 actinobacteria strains.</title>
        <authorList>
            <person name="Klenk H.-P."/>
        </authorList>
    </citation>
    <scope>NUCLEOTIDE SEQUENCE [LARGE SCALE GENOMIC DNA]</scope>
    <source>
        <strain evidence="4 5">DSM 44969</strain>
    </source>
</reference>
<dbReference type="AlphaFoldDB" id="A0A4R1HJ02"/>
<dbReference type="OrthoDB" id="3662871at2"/>
<sequence>MRLVFELMFEYAEAMREWWRAEDEELLVALGDAQRVLNETFAAMLPVLADLVHDVQNVSRGAARARVRAAEDLEPVRTPTGELCEAALPVLAAAVQEAAVSAEHVRVIQAVLASVPPHLEDHRPALEADLALHARTLDPDAVAKLGRKAIALLDPDGPRPRDPRPARNRLTLRPLGDGFEAKGWFDTESAAVLRTALSPLTAPGGVTGPHGRGCTCTEPAADPDAGADLAHESGASGPADPVVCPTVLDRDPRSRAERDGDGLVELAPRVIAAGDLGADGGQAVQVVVTVPLETLESRAGGALIGFGDGTLAEAISAETARRLACDARVVPIVLGAAGEPVDVGREARLATRAQRRALAQRDGGCAFPGCDCPPQWCSAHHVVHWVDDGPTDLSNLVLLCSRHHTVIHHAGWTITMEDGFPLFRPPPWIPGGPRRNPVHRPDLVGRIPEARPPARIVDLTCLASAGQ</sequence>